<keyword evidence="4 7" id="KW-0808">Transferase</keyword>
<protein>
    <recommendedName>
        <fullName evidence="7">2-C-methyl-D-erythritol 4-phosphate cytidylyltransferase</fullName>
        <ecNumber evidence="7">2.7.7.60</ecNumber>
    </recommendedName>
    <alternativeName>
        <fullName evidence="7">4-diphosphocytidyl-2C-methyl-D-erythritol synthase</fullName>
    </alternativeName>
    <alternativeName>
        <fullName evidence="7">MEP cytidylyltransferase</fullName>
        <shortName evidence="7">MCT</shortName>
    </alternativeName>
</protein>
<dbReference type="Pfam" id="PF01128">
    <property type="entry name" value="IspD"/>
    <property type="match status" value="1"/>
</dbReference>
<dbReference type="InterPro" id="IPR029044">
    <property type="entry name" value="Nucleotide-diphossugar_trans"/>
</dbReference>
<dbReference type="InterPro" id="IPR034683">
    <property type="entry name" value="IspD/TarI"/>
</dbReference>
<comment type="caution">
    <text evidence="8">The sequence shown here is derived from an EMBL/GenBank/DDBJ whole genome shotgun (WGS) entry which is preliminary data.</text>
</comment>
<dbReference type="FunFam" id="3.90.550.10:FF:000003">
    <property type="entry name" value="2-C-methyl-D-erythritol 4-phosphate cytidylyltransferase"/>
    <property type="match status" value="1"/>
</dbReference>
<proteinExistence type="inferred from homology"/>
<dbReference type="EC" id="2.7.7.60" evidence="7"/>
<evidence type="ECO:0000256" key="2">
    <source>
        <dbReference type="ARBA" id="ARBA00004787"/>
    </source>
</evidence>
<dbReference type="PANTHER" id="PTHR32125">
    <property type="entry name" value="2-C-METHYL-D-ERYTHRITOL 4-PHOSPHATE CYTIDYLYLTRANSFERASE, CHLOROPLASTIC"/>
    <property type="match status" value="1"/>
</dbReference>
<accession>A0A1V5T240</accession>
<dbReference type="SUPFAM" id="SSF53448">
    <property type="entry name" value="Nucleotide-diphospho-sugar transferases"/>
    <property type="match status" value="1"/>
</dbReference>
<evidence type="ECO:0000256" key="1">
    <source>
        <dbReference type="ARBA" id="ARBA00001282"/>
    </source>
</evidence>
<evidence type="ECO:0000313" key="8">
    <source>
        <dbReference type="EMBL" id="OQA60830.1"/>
    </source>
</evidence>
<dbReference type="UniPathway" id="UPA00056">
    <property type="reaction ID" value="UER00093"/>
</dbReference>
<dbReference type="PROSITE" id="PS01295">
    <property type="entry name" value="ISPD"/>
    <property type="match status" value="1"/>
</dbReference>
<comment type="similarity">
    <text evidence="3 7">Belongs to the IspD/TarI cytidylyltransferase family. IspD subfamily.</text>
</comment>
<keyword evidence="6 7" id="KW-0414">Isoprene biosynthesis</keyword>
<dbReference type="Gene3D" id="3.90.550.10">
    <property type="entry name" value="Spore Coat Polysaccharide Biosynthesis Protein SpsA, Chain A"/>
    <property type="match status" value="1"/>
</dbReference>
<evidence type="ECO:0000256" key="5">
    <source>
        <dbReference type="ARBA" id="ARBA00022695"/>
    </source>
</evidence>
<feature type="site" description="Positions MEP for the nucleophilic attack" evidence="7">
    <location>
        <position position="155"/>
    </location>
</feature>
<evidence type="ECO:0000256" key="6">
    <source>
        <dbReference type="ARBA" id="ARBA00023229"/>
    </source>
</evidence>
<organism evidence="8">
    <name type="scientific">Candidatus Atribacter allofermentans</name>
    <dbReference type="NCBI Taxonomy" id="1852833"/>
    <lineage>
        <taxon>Bacteria</taxon>
        <taxon>Pseudomonadati</taxon>
        <taxon>Atribacterota</taxon>
        <taxon>Atribacteria</taxon>
        <taxon>Atribacterales</taxon>
        <taxon>Atribacteraceae</taxon>
        <taxon>Atribacter</taxon>
    </lineage>
</organism>
<dbReference type="InterPro" id="IPR001228">
    <property type="entry name" value="IspD"/>
</dbReference>
<sequence length="230" mass="26025">MFIALIVAAGTGERMNSIIPKQFLPVLGKPVLAYTIDAFEKSPLIDEIIVVINENHEKQFQEQILNHIQTKKVLHYVFGGGTRQDSVYAGLELIFNRPDDYVLIHDGVRPLVSEEILMRSVEGVMKYGAVCCAIPSVDTLKISKNNNYIDSTLDRSVVWRAQTPQSFKISIIWEAIQKAKVDGFYATDDSAMVERIGIPVYLVLGSEENYKITTPQDFMRAEENLRWIKS</sequence>
<reference evidence="8" key="1">
    <citation type="submission" date="2017-02" db="EMBL/GenBank/DDBJ databases">
        <title>Delving into the versatile metabolic prowess of the omnipresent phylum Bacteroidetes.</title>
        <authorList>
            <person name="Nobu M.K."/>
            <person name="Mei R."/>
            <person name="Narihiro T."/>
            <person name="Kuroda K."/>
            <person name="Liu W.-T."/>
        </authorList>
    </citation>
    <scope>NUCLEOTIDE SEQUENCE</scope>
    <source>
        <strain evidence="8">ADurb.Bin276</strain>
    </source>
</reference>
<dbReference type="AlphaFoldDB" id="A0A1V5T240"/>
<dbReference type="PANTHER" id="PTHR32125:SF4">
    <property type="entry name" value="2-C-METHYL-D-ERYTHRITOL 4-PHOSPHATE CYTIDYLYLTRANSFERASE, CHLOROPLASTIC"/>
    <property type="match status" value="1"/>
</dbReference>
<feature type="site" description="Transition state stabilizer" evidence="7">
    <location>
        <position position="21"/>
    </location>
</feature>
<dbReference type="InterPro" id="IPR050088">
    <property type="entry name" value="IspD/TarI_cytidylyltransf_bact"/>
</dbReference>
<evidence type="ECO:0000256" key="7">
    <source>
        <dbReference type="HAMAP-Rule" id="MF_00108"/>
    </source>
</evidence>
<comment type="pathway">
    <text evidence="2 7">Isoprenoid biosynthesis; isopentenyl diphosphate biosynthesis via DXP pathway; isopentenyl diphosphate from 1-deoxy-D-xylulose 5-phosphate: step 2/6.</text>
</comment>
<dbReference type="HAMAP" id="MF_00108">
    <property type="entry name" value="IspD"/>
    <property type="match status" value="1"/>
</dbReference>
<feature type="site" description="Transition state stabilizer" evidence="7">
    <location>
        <position position="14"/>
    </location>
</feature>
<dbReference type="GO" id="GO:0050518">
    <property type="term" value="F:2-C-methyl-D-erythritol 4-phosphate cytidylyltransferase activity"/>
    <property type="evidence" value="ECO:0007669"/>
    <property type="project" value="UniProtKB-UniRule"/>
</dbReference>
<dbReference type="Proteomes" id="UP000485569">
    <property type="component" value="Unassembled WGS sequence"/>
</dbReference>
<comment type="catalytic activity">
    <reaction evidence="1 7">
        <text>2-C-methyl-D-erythritol 4-phosphate + CTP + H(+) = 4-CDP-2-C-methyl-D-erythritol + diphosphate</text>
        <dbReference type="Rhea" id="RHEA:13429"/>
        <dbReference type="ChEBI" id="CHEBI:15378"/>
        <dbReference type="ChEBI" id="CHEBI:33019"/>
        <dbReference type="ChEBI" id="CHEBI:37563"/>
        <dbReference type="ChEBI" id="CHEBI:57823"/>
        <dbReference type="ChEBI" id="CHEBI:58262"/>
        <dbReference type="EC" id="2.7.7.60"/>
    </reaction>
</comment>
<dbReference type="InterPro" id="IPR018294">
    <property type="entry name" value="ISPD_synthase_CS"/>
</dbReference>
<evidence type="ECO:0000256" key="3">
    <source>
        <dbReference type="ARBA" id="ARBA00009789"/>
    </source>
</evidence>
<name>A0A1V5T240_9BACT</name>
<dbReference type="GO" id="GO:0019288">
    <property type="term" value="P:isopentenyl diphosphate biosynthetic process, methylerythritol 4-phosphate pathway"/>
    <property type="evidence" value="ECO:0007669"/>
    <property type="project" value="UniProtKB-UniRule"/>
</dbReference>
<evidence type="ECO:0000256" key="4">
    <source>
        <dbReference type="ARBA" id="ARBA00022679"/>
    </source>
</evidence>
<feature type="site" description="Positions MEP for the nucleophilic attack" evidence="7">
    <location>
        <position position="211"/>
    </location>
</feature>
<dbReference type="CDD" id="cd02516">
    <property type="entry name" value="CDP-ME_synthetase"/>
    <property type="match status" value="1"/>
</dbReference>
<dbReference type="NCBIfam" id="TIGR00453">
    <property type="entry name" value="ispD"/>
    <property type="match status" value="1"/>
</dbReference>
<gene>
    <name evidence="7 8" type="primary">ispD</name>
    <name evidence="8" type="ORF">BWY41_00482</name>
</gene>
<keyword evidence="5 7" id="KW-0548">Nucleotidyltransferase</keyword>
<dbReference type="EMBL" id="MWBQ01000030">
    <property type="protein sequence ID" value="OQA60830.1"/>
    <property type="molecule type" value="Genomic_DNA"/>
</dbReference>
<comment type="function">
    <text evidence="7">Catalyzes the formation of 4-diphosphocytidyl-2-C-methyl-D-erythritol from CTP and 2-C-methyl-D-erythritol 4-phosphate (MEP).</text>
</comment>